<dbReference type="Proteomes" id="UP001220610">
    <property type="component" value="Chromosome"/>
</dbReference>
<dbReference type="PANTHER" id="PTHR40266">
    <property type="entry name" value="TOXIN HIGB-1"/>
    <property type="match status" value="1"/>
</dbReference>
<reference evidence="1" key="1">
    <citation type="submission" date="2023-03" db="EMBL/GenBank/DDBJ databases">
        <title>Andean soil-derived lignocellulolytic bacterial consortium as a source of novel taxa and putative plastic-active enzymes.</title>
        <authorList>
            <person name="Diaz-Garcia L."/>
            <person name="Chuvochina M."/>
            <person name="Feuerriegel G."/>
            <person name="Bunk B."/>
            <person name="Sproer C."/>
            <person name="Streit W.R."/>
            <person name="Rodriguez L.M."/>
            <person name="Overmann J."/>
            <person name="Jimenez D.J."/>
        </authorList>
    </citation>
    <scope>NUCLEOTIDE SEQUENCE</scope>
    <source>
        <strain evidence="1">MAG 7</strain>
    </source>
</reference>
<protein>
    <submittedName>
        <fullName evidence="1">Type II toxin-antitoxin system RelE/ParE family toxin</fullName>
    </submittedName>
</protein>
<dbReference type="SUPFAM" id="SSF143011">
    <property type="entry name" value="RelE-like"/>
    <property type="match status" value="1"/>
</dbReference>
<organism evidence="1 2">
    <name type="scientific">Candidatus Pseudobacter hemicellulosilyticus</name>
    <dbReference type="NCBI Taxonomy" id="3121375"/>
    <lineage>
        <taxon>Bacteria</taxon>
        <taxon>Pseudomonadati</taxon>
        <taxon>Bacteroidota</taxon>
        <taxon>Chitinophagia</taxon>
        <taxon>Chitinophagales</taxon>
        <taxon>Chitinophagaceae</taxon>
        <taxon>Pseudobacter</taxon>
    </lineage>
</organism>
<gene>
    <name evidence="1" type="ORF">P0Y53_00755</name>
</gene>
<accession>A0AAJ5WX94</accession>
<dbReference type="PANTHER" id="PTHR40266:SF2">
    <property type="entry name" value="TOXIN HIGB-1"/>
    <property type="match status" value="1"/>
</dbReference>
<dbReference type="Pfam" id="PF05015">
    <property type="entry name" value="HigB-like_toxin"/>
    <property type="match status" value="1"/>
</dbReference>
<dbReference type="InterPro" id="IPR035093">
    <property type="entry name" value="RelE/ParE_toxin_dom_sf"/>
</dbReference>
<proteinExistence type="predicted"/>
<dbReference type="InterPro" id="IPR007711">
    <property type="entry name" value="HigB-1"/>
</dbReference>
<evidence type="ECO:0000313" key="1">
    <source>
        <dbReference type="EMBL" id="WEK36015.1"/>
    </source>
</evidence>
<name>A0AAJ5WX94_9BACT</name>
<dbReference type="EMBL" id="CP119311">
    <property type="protein sequence ID" value="WEK36015.1"/>
    <property type="molecule type" value="Genomic_DNA"/>
</dbReference>
<sequence>MSIREAGDIPAATIGKGHPRTQKKRMAYLQKNIIFTSDKCINTQYTCHNSGLQIMIKTIDHKGLQLFFENGNGARLPPGYLTRIAMILDMLDTVTAEDDIKELGMGVHRLTGDRAGFWSVKVSPNYRIIFRLYKGDIFDIDYVDYH</sequence>
<dbReference type="Gene3D" id="3.30.2310.20">
    <property type="entry name" value="RelE-like"/>
    <property type="match status" value="1"/>
</dbReference>
<evidence type="ECO:0000313" key="2">
    <source>
        <dbReference type="Proteomes" id="UP001220610"/>
    </source>
</evidence>
<dbReference type="AlphaFoldDB" id="A0AAJ5WX94"/>